<dbReference type="SUPFAM" id="SSF52172">
    <property type="entry name" value="CheY-like"/>
    <property type="match status" value="1"/>
</dbReference>
<keyword evidence="2" id="KW-0902">Two-component regulatory system</keyword>
<keyword evidence="4 7" id="KW-0238">DNA-binding</keyword>
<dbReference type="InterPro" id="IPR036388">
    <property type="entry name" value="WH-like_DNA-bd_sf"/>
</dbReference>
<dbReference type="CDD" id="cd00383">
    <property type="entry name" value="trans_reg_C"/>
    <property type="match status" value="1"/>
</dbReference>
<dbReference type="RefSeq" id="WP_066853710.1">
    <property type="nucleotide sequence ID" value="NZ_JXMS01000008.1"/>
</dbReference>
<dbReference type="InterPro" id="IPR011006">
    <property type="entry name" value="CheY-like_superfamily"/>
</dbReference>
<evidence type="ECO:0000313" key="10">
    <source>
        <dbReference type="EMBL" id="OBQ54077.1"/>
    </source>
</evidence>
<dbReference type="SMART" id="SM00448">
    <property type="entry name" value="REC"/>
    <property type="match status" value="1"/>
</dbReference>
<evidence type="ECO:0000313" key="11">
    <source>
        <dbReference type="Proteomes" id="UP000091979"/>
    </source>
</evidence>
<accession>A0A1B7XFK7</accession>
<dbReference type="PATRIC" id="fig|1560234.3.peg.3241"/>
<evidence type="ECO:0000256" key="3">
    <source>
        <dbReference type="ARBA" id="ARBA00023015"/>
    </source>
</evidence>
<dbReference type="EMBL" id="JXMS01000008">
    <property type="protein sequence ID" value="OBQ54077.1"/>
    <property type="molecule type" value="Genomic_DNA"/>
</dbReference>
<evidence type="ECO:0000256" key="4">
    <source>
        <dbReference type="ARBA" id="ARBA00023125"/>
    </source>
</evidence>
<evidence type="ECO:0000256" key="2">
    <source>
        <dbReference type="ARBA" id="ARBA00023012"/>
    </source>
</evidence>
<name>A0A1B7XFK7_9BACT</name>
<dbReference type="Gene3D" id="3.40.50.2300">
    <property type="match status" value="1"/>
</dbReference>
<evidence type="ECO:0000256" key="1">
    <source>
        <dbReference type="ARBA" id="ARBA00022553"/>
    </source>
</evidence>
<dbReference type="PANTHER" id="PTHR48111:SF22">
    <property type="entry name" value="REGULATOR OF RPOS"/>
    <property type="match status" value="1"/>
</dbReference>
<dbReference type="Proteomes" id="UP000091979">
    <property type="component" value="Unassembled WGS sequence"/>
</dbReference>
<dbReference type="InterPro" id="IPR001789">
    <property type="entry name" value="Sig_transdc_resp-reg_receiver"/>
</dbReference>
<keyword evidence="1 6" id="KW-0597">Phosphoprotein</keyword>
<dbReference type="InterPro" id="IPR039420">
    <property type="entry name" value="WalR-like"/>
</dbReference>
<evidence type="ECO:0000256" key="5">
    <source>
        <dbReference type="ARBA" id="ARBA00023163"/>
    </source>
</evidence>
<evidence type="ECO:0000256" key="7">
    <source>
        <dbReference type="PROSITE-ProRule" id="PRU01091"/>
    </source>
</evidence>
<feature type="DNA-binding region" description="OmpR/PhoB-type" evidence="7">
    <location>
        <begin position="125"/>
        <end position="222"/>
    </location>
</feature>
<sequence length="226" mass="25173">MGISILLIEDDLDLAQSLIDHLQLDGIVCDYASNGEQGLMLARENEYDVLVLDVMLPELDGYGVCSALRQDGVDTPVLMLTALDGIEDKVSGFNAGTDDYLAKPFFMEELMLRIKALAKRRSGQVQKMTVGELSIDTSVRKAWRDGQELELTPKEWALLLCLVEESPKPVSREKLIRVVWGEDIPDSNSLNVYMHKLRQKLDKGYAHKLIHTITGVGFALREPGDG</sequence>
<dbReference type="Gene3D" id="6.10.250.690">
    <property type="match status" value="1"/>
</dbReference>
<dbReference type="PROSITE" id="PS50110">
    <property type="entry name" value="RESPONSE_REGULATORY"/>
    <property type="match status" value="1"/>
</dbReference>
<proteinExistence type="predicted"/>
<dbReference type="SUPFAM" id="SSF46894">
    <property type="entry name" value="C-terminal effector domain of the bipartite response regulators"/>
    <property type="match status" value="1"/>
</dbReference>
<comment type="caution">
    <text evidence="10">The sequence shown here is derived from an EMBL/GenBank/DDBJ whole genome shotgun (WGS) entry which is preliminary data.</text>
</comment>
<keyword evidence="5" id="KW-0804">Transcription</keyword>
<dbReference type="Pfam" id="PF00072">
    <property type="entry name" value="Response_reg"/>
    <property type="match status" value="1"/>
</dbReference>
<dbReference type="GO" id="GO:0006355">
    <property type="term" value="P:regulation of DNA-templated transcription"/>
    <property type="evidence" value="ECO:0007669"/>
    <property type="project" value="InterPro"/>
</dbReference>
<feature type="domain" description="Response regulatory" evidence="8">
    <location>
        <begin position="4"/>
        <end position="118"/>
    </location>
</feature>
<dbReference type="PANTHER" id="PTHR48111">
    <property type="entry name" value="REGULATOR OF RPOS"/>
    <property type="match status" value="1"/>
</dbReference>
<organism evidence="10 11">
    <name type="scientific">Halodesulfovibrio spirochaetisodalis</name>
    <dbReference type="NCBI Taxonomy" id="1560234"/>
    <lineage>
        <taxon>Bacteria</taxon>
        <taxon>Pseudomonadati</taxon>
        <taxon>Thermodesulfobacteriota</taxon>
        <taxon>Desulfovibrionia</taxon>
        <taxon>Desulfovibrionales</taxon>
        <taxon>Desulfovibrionaceae</taxon>
        <taxon>Halodesulfovibrio</taxon>
    </lineage>
</organism>
<keyword evidence="11" id="KW-1185">Reference proteome</keyword>
<dbReference type="CDD" id="cd19935">
    <property type="entry name" value="REC_OmpR_CusR-like"/>
    <property type="match status" value="1"/>
</dbReference>
<dbReference type="InterPro" id="IPR001867">
    <property type="entry name" value="OmpR/PhoB-type_DNA-bd"/>
</dbReference>
<dbReference type="SMART" id="SM00862">
    <property type="entry name" value="Trans_reg_C"/>
    <property type="match status" value="1"/>
</dbReference>
<evidence type="ECO:0000259" key="8">
    <source>
        <dbReference type="PROSITE" id="PS50110"/>
    </source>
</evidence>
<dbReference type="PROSITE" id="PS51755">
    <property type="entry name" value="OMPR_PHOB"/>
    <property type="match status" value="1"/>
</dbReference>
<feature type="modified residue" description="4-aspartylphosphate" evidence="6">
    <location>
        <position position="53"/>
    </location>
</feature>
<dbReference type="GO" id="GO:0032993">
    <property type="term" value="C:protein-DNA complex"/>
    <property type="evidence" value="ECO:0007669"/>
    <property type="project" value="TreeGrafter"/>
</dbReference>
<dbReference type="InterPro" id="IPR016032">
    <property type="entry name" value="Sig_transdc_resp-reg_C-effctor"/>
</dbReference>
<gene>
    <name evidence="10" type="ORF">SP90_06330</name>
</gene>
<dbReference type="OrthoDB" id="368799at2"/>
<dbReference type="GO" id="GO:0000156">
    <property type="term" value="F:phosphorelay response regulator activity"/>
    <property type="evidence" value="ECO:0007669"/>
    <property type="project" value="TreeGrafter"/>
</dbReference>
<feature type="domain" description="OmpR/PhoB-type" evidence="9">
    <location>
        <begin position="125"/>
        <end position="222"/>
    </location>
</feature>
<dbReference type="GO" id="GO:0005829">
    <property type="term" value="C:cytosol"/>
    <property type="evidence" value="ECO:0007669"/>
    <property type="project" value="TreeGrafter"/>
</dbReference>
<evidence type="ECO:0000259" key="9">
    <source>
        <dbReference type="PROSITE" id="PS51755"/>
    </source>
</evidence>
<dbReference type="Gene3D" id="1.10.10.10">
    <property type="entry name" value="Winged helix-like DNA-binding domain superfamily/Winged helix DNA-binding domain"/>
    <property type="match status" value="1"/>
</dbReference>
<reference evidence="10 11" key="1">
    <citation type="submission" date="2015-01" db="EMBL/GenBank/DDBJ databases">
        <title>Desulfovibrio sp. JC271 draft genome sequence.</title>
        <authorList>
            <person name="Shivani Y."/>
            <person name="Subhash Y."/>
            <person name="Sasikala C."/>
            <person name="Ramana C.V."/>
        </authorList>
    </citation>
    <scope>NUCLEOTIDE SEQUENCE [LARGE SCALE GENOMIC DNA]</scope>
    <source>
        <strain evidence="10 11">JC271</strain>
    </source>
</reference>
<evidence type="ECO:0000256" key="6">
    <source>
        <dbReference type="PROSITE-ProRule" id="PRU00169"/>
    </source>
</evidence>
<dbReference type="Pfam" id="PF00486">
    <property type="entry name" value="Trans_reg_C"/>
    <property type="match status" value="1"/>
</dbReference>
<protein>
    <submittedName>
        <fullName evidence="10">XRE family transcriptional regulator</fullName>
    </submittedName>
</protein>
<dbReference type="FunFam" id="3.40.50.2300:FF:000001">
    <property type="entry name" value="DNA-binding response regulator PhoB"/>
    <property type="match status" value="1"/>
</dbReference>
<dbReference type="AlphaFoldDB" id="A0A1B7XFK7"/>
<keyword evidence="3" id="KW-0805">Transcription regulation</keyword>
<dbReference type="STRING" id="1560234.SP90_06330"/>
<dbReference type="GO" id="GO:0000976">
    <property type="term" value="F:transcription cis-regulatory region binding"/>
    <property type="evidence" value="ECO:0007669"/>
    <property type="project" value="TreeGrafter"/>
</dbReference>